<feature type="binding site" evidence="8">
    <location>
        <position position="368"/>
    </location>
    <ligand>
        <name>[4Fe-4S] cluster</name>
        <dbReference type="ChEBI" id="CHEBI:49883"/>
        <label>1</label>
    </ligand>
</feature>
<dbReference type="GO" id="GO:0009055">
    <property type="term" value="F:electron transfer activity"/>
    <property type="evidence" value="ECO:0007669"/>
    <property type="project" value="InterPro"/>
</dbReference>
<accession>A0A921IS62</accession>
<evidence type="ECO:0000313" key="12">
    <source>
        <dbReference type="Proteomes" id="UP000746751"/>
    </source>
</evidence>
<dbReference type="PROSITE" id="PS51379">
    <property type="entry name" value="4FE4S_FER_2"/>
    <property type="match status" value="2"/>
</dbReference>
<reference evidence="10" key="2">
    <citation type="submission" date="2021-09" db="EMBL/GenBank/DDBJ databases">
        <authorList>
            <person name="Gilroy R."/>
        </authorList>
    </citation>
    <scope>NUCLEOTIDE SEQUENCE</scope>
    <source>
        <strain evidence="10">ChiGjej2B2-7701</strain>
    </source>
</reference>
<evidence type="ECO:0000256" key="2">
    <source>
        <dbReference type="ARBA" id="ARBA00022485"/>
    </source>
</evidence>
<feature type="binding site" evidence="8">
    <location>
        <position position="365"/>
    </location>
    <ligand>
        <name>[4Fe-4S] cluster</name>
        <dbReference type="ChEBI" id="CHEBI:49883"/>
        <label>1</label>
    </ligand>
</feature>
<dbReference type="InterPro" id="IPR011538">
    <property type="entry name" value="Nuo51_FMN-bd"/>
</dbReference>
<comment type="function">
    <text evidence="8">Part of a membrane-bound complex that couples electron transfer with translocation of ions across the membrane.</text>
</comment>
<evidence type="ECO:0000256" key="6">
    <source>
        <dbReference type="ARBA" id="ARBA00023004"/>
    </source>
</evidence>
<keyword evidence="1 8" id="KW-0813">Transport</keyword>
<feature type="binding site" evidence="8">
    <location>
        <position position="371"/>
    </location>
    <ligand>
        <name>[4Fe-4S] cluster</name>
        <dbReference type="ChEBI" id="CHEBI:49883"/>
        <label>1</label>
    </ligand>
</feature>
<comment type="cofactor">
    <cofactor evidence="8">
        <name>[4Fe-4S] cluster</name>
        <dbReference type="ChEBI" id="CHEBI:49883"/>
    </cofactor>
    <text evidence="8">Binds 2 [4Fe-4S] clusters per subunit.</text>
</comment>
<comment type="similarity">
    <text evidence="8">Belongs to the 4Fe4S bacterial-type ferredoxin family. RnfC subfamily.</text>
</comment>
<evidence type="ECO:0000256" key="5">
    <source>
        <dbReference type="ARBA" id="ARBA00022982"/>
    </source>
</evidence>
<comment type="subunit">
    <text evidence="8">The complex is composed of six subunits: RnfA, RnfB, RnfC, RnfD, RnfE and RnfG.</text>
</comment>
<feature type="domain" description="4Fe-4S ferredoxin-type" evidence="9">
    <location>
        <begin position="356"/>
        <end position="385"/>
    </location>
</feature>
<dbReference type="PROSITE" id="PS00198">
    <property type="entry name" value="4FE4S_FER_1"/>
    <property type="match status" value="1"/>
</dbReference>
<dbReference type="EMBL" id="JAUEIR010000013">
    <property type="protein sequence ID" value="MDN0070346.1"/>
    <property type="molecule type" value="Genomic_DNA"/>
</dbReference>
<feature type="domain" description="4Fe-4S ferredoxin-type" evidence="9">
    <location>
        <begin position="392"/>
        <end position="425"/>
    </location>
</feature>
<keyword evidence="8" id="KW-1003">Cell membrane</keyword>
<keyword evidence="7 8" id="KW-0411">Iron-sulfur</keyword>
<dbReference type="RefSeq" id="WP_273341687.1">
    <property type="nucleotide sequence ID" value="NZ_JAUEIR010000013.1"/>
</dbReference>
<keyword evidence="8" id="KW-0472">Membrane</keyword>
<feature type="binding site" evidence="8">
    <location>
        <position position="414"/>
    </location>
    <ligand>
        <name>[4Fe-4S] cluster</name>
        <dbReference type="ChEBI" id="CHEBI:49883"/>
        <label>1</label>
    </ligand>
</feature>
<evidence type="ECO:0000256" key="1">
    <source>
        <dbReference type="ARBA" id="ARBA00022448"/>
    </source>
</evidence>
<dbReference type="InterPro" id="IPR017900">
    <property type="entry name" value="4Fe4S_Fe_S_CS"/>
</dbReference>
<dbReference type="EMBL" id="DYVF01000042">
    <property type="protein sequence ID" value="HJG31043.1"/>
    <property type="molecule type" value="Genomic_DNA"/>
</dbReference>
<dbReference type="Proteomes" id="UP000746751">
    <property type="component" value="Unassembled WGS sequence"/>
</dbReference>
<dbReference type="PANTHER" id="PTHR43034">
    <property type="entry name" value="ION-TRANSLOCATING OXIDOREDUCTASE COMPLEX SUBUNIT C"/>
    <property type="match status" value="1"/>
</dbReference>
<keyword evidence="4 8" id="KW-0677">Repeat</keyword>
<reference evidence="10" key="1">
    <citation type="journal article" date="2021" name="PeerJ">
        <title>Extensive microbial diversity within the chicken gut microbiome revealed by metagenomics and culture.</title>
        <authorList>
            <person name="Gilroy R."/>
            <person name="Ravi A."/>
            <person name="Getino M."/>
            <person name="Pursley I."/>
            <person name="Horton D.L."/>
            <person name="Alikhan N.F."/>
            <person name="Baker D."/>
            <person name="Gharbi K."/>
            <person name="Hall N."/>
            <person name="Watson M."/>
            <person name="Adriaenssens E.M."/>
            <person name="Foster-Nyarko E."/>
            <person name="Jarju S."/>
            <person name="Secka A."/>
            <person name="Antonio M."/>
            <person name="Oren A."/>
            <person name="Chaudhuri R.R."/>
            <person name="La Ragione R."/>
            <person name="Hildebrand F."/>
            <person name="Pallen M.J."/>
        </authorList>
    </citation>
    <scope>NUCLEOTIDE SEQUENCE</scope>
    <source>
        <strain evidence="10">ChiGjej2B2-7701</strain>
    </source>
</reference>
<dbReference type="InterPro" id="IPR026902">
    <property type="entry name" value="RnfC_N"/>
</dbReference>
<evidence type="ECO:0000256" key="3">
    <source>
        <dbReference type="ARBA" id="ARBA00022723"/>
    </source>
</evidence>
<reference evidence="11" key="4">
    <citation type="submission" date="2023-08" db="EMBL/GenBank/DDBJ databases">
        <title>Identification and characterization of horizontal gene transfer across gut microbiota members of farm animals based on homology search.</title>
        <authorList>
            <person name="Schwarzerova J."/>
            <person name="Nykrynova M."/>
            <person name="Jureckova K."/>
            <person name="Cejkova D."/>
            <person name="Rychlik I."/>
        </authorList>
    </citation>
    <scope>NUCLEOTIDE SEQUENCE</scope>
    <source>
        <strain evidence="11">15_COKtk</strain>
    </source>
</reference>
<keyword evidence="5 8" id="KW-0249">Electron transport</keyword>
<feature type="binding site" evidence="8">
    <location>
        <position position="407"/>
    </location>
    <ligand>
        <name>[4Fe-4S] cluster</name>
        <dbReference type="ChEBI" id="CHEBI:49883"/>
        <label>2</label>
    </ligand>
</feature>
<dbReference type="GO" id="GO:0022900">
    <property type="term" value="P:electron transport chain"/>
    <property type="evidence" value="ECO:0007669"/>
    <property type="project" value="UniProtKB-UniRule"/>
</dbReference>
<dbReference type="Pfam" id="PF01512">
    <property type="entry name" value="Complex1_51K"/>
    <property type="match status" value="1"/>
</dbReference>
<dbReference type="HAMAP" id="MF_00461">
    <property type="entry name" value="RsxC_RnfC"/>
    <property type="match status" value="1"/>
</dbReference>
<dbReference type="Gene3D" id="3.40.50.11540">
    <property type="entry name" value="NADH-ubiquinone oxidoreductase 51kDa subunit"/>
    <property type="match status" value="1"/>
</dbReference>
<dbReference type="Gene3D" id="3.10.20.600">
    <property type="match status" value="1"/>
</dbReference>
<keyword evidence="8" id="KW-1278">Translocase</keyword>
<sequence>MFSLHKTRGGVHPPQCKDVREYACTSVTPPERVRIPLNMHIGGPCTPCVKPGDHVYVGTLIGDGSGLYAPVHASVSGTVVSTDTEQLPTGATAPVVAIESDGKMENDPALAQPSYSTKEEFLDCVRASGAVGLGGAAFPTWFKMRAPEGKKFEFLIINGMECEPFITSDYRQMMEHAERVVDGVHRIATALEIPAAVIGIEDNKPEAIAKLTETVAAKGWSDLIDVMAIPTKYPAGGEKVLISATTGRDVPAGGLPVDVGCLVINVTTASRIEQYFRYGMPLVTKTLTLAGDCVANPGNYRVPIGMSVRDIIEATGGLTKEPRKIIMGGPMMGRTLTSIDCPIIKANNAILCLDDQAVLPDETPCIRCGRCVRVCPLGLMPYALDSASRSHDAIALDELGIMNCMECGSCAYTCPAHRRITASIREGKGFYRSEVARLTQPAKGA</sequence>
<dbReference type="Pfam" id="PF10531">
    <property type="entry name" value="SLBB"/>
    <property type="match status" value="1"/>
</dbReference>
<dbReference type="InterPro" id="IPR010208">
    <property type="entry name" value="Ion_transpt_RnfC/RsxC"/>
</dbReference>
<protein>
    <recommendedName>
        <fullName evidence="8">Ion-translocating oxidoreductase complex subunit C</fullName>
        <ecNumber evidence="8">7.-.-.-</ecNumber>
    </recommendedName>
    <alternativeName>
        <fullName evidence="8">Rnf electron transport complex subunit C</fullName>
    </alternativeName>
</protein>
<dbReference type="SUPFAM" id="SSF46548">
    <property type="entry name" value="alpha-helical ferredoxin"/>
    <property type="match status" value="1"/>
</dbReference>
<proteinExistence type="inferred from homology"/>
<gene>
    <name evidence="10" type="primary">rsxC</name>
    <name evidence="8" type="synonym">rnfC</name>
    <name evidence="10" type="ORF">K8U80_06565</name>
    <name evidence="11" type="ORF">QVN40_11635</name>
</gene>
<dbReference type="Pfam" id="PF13375">
    <property type="entry name" value="RnfC_N"/>
    <property type="match status" value="1"/>
</dbReference>
<evidence type="ECO:0000259" key="9">
    <source>
        <dbReference type="PROSITE" id="PS51379"/>
    </source>
</evidence>
<dbReference type="NCBIfam" id="NF003454">
    <property type="entry name" value="PRK05035.1"/>
    <property type="match status" value="1"/>
</dbReference>
<feature type="binding site" evidence="8">
    <location>
        <position position="404"/>
    </location>
    <ligand>
        <name>[4Fe-4S] cluster</name>
        <dbReference type="ChEBI" id="CHEBI:49883"/>
        <label>2</label>
    </ligand>
</feature>
<dbReference type="EC" id="7.-.-.-" evidence="8"/>
<evidence type="ECO:0000256" key="8">
    <source>
        <dbReference type="HAMAP-Rule" id="MF_00461"/>
    </source>
</evidence>
<feature type="binding site" evidence="8">
    <location>
        <position position="410"/>
    </location>
    <ligand>
        <name>[4Fe-4S] cluster</name>
        <dbReference type="ChEBI" id="CHEBI:49883"/>
        <label>2</label>
    </ligand>
</feature>
<dbReference type="Pfam" id="PF13237">
    <property type="entry name" value="Fer4_10"/>
    <property type="match status" value="1"/>
</dbReference>
<dbReference type="NCBIfam" id="TIGR01945">
    <property type="entry name" value="rnfC"/>
    <property type="match status" value="1"/>
</dbReference>
<dbReference type="GO" id="GO:0046872">
    <property type="term" value="F:metal ion binding"/>
    <property type="evidence" value="ECO:0007669"/>
    <property type="project" value="UniProtKB-KW"/>
</dbReference>
<dbReference type="Proteomes" id="UP001168505">
    <property type="component" value="Unassembled WGS sequence"/>
</dbReference>
<name>A0A921IS62_9ACTN</name>
<evidence type="ECO:0000313" key="11">
    <source>
        <dbReference type="EMBL" id="MDN0070346.1"/>
    </source>
</evidence>
<keyword evidence="2 8" id="KW-0004">4Fe-4S</keyword>
<keyword evidence="3 8" id="KW-0479">Metal-binding</keyword>
<comment type="caution">
    <text evidence="10">The sequence shown here is derived from an EMBL/GenBank/DDBJ whole genome shotgun (WGS) entry which is preliminary data.</text>
</comment>
<dbReference type="AlphaFoldDB" id="A0A921IS62"/>
<dbReference type="GO" id="GO:0051539">
    <property type="term" value="F:4 iron, 4 sulfur cluster binding"/>
    <property type="evidence" value="ECO:0007669"/>
    <property type="project" value="UniProtKB-KW"/>
</dbReference>
<dbReference type="InterPro" id="IPR037225">
    <property type="entry name" value="Nuo51_FMN-bd_sf"/>
</dbReference>
<feature type="binding site" evidence="8">
    <location>
        <position position="375"/>
    </location>
    <ligand>
        <name>[4Fe-4S] cluster</name>
        <dbReference type="ChEBI" id="CHEBI:49883"/>
        <label>2</label>
    </ligand>
</feature>
<dbReference type="Gene3D" id="3.30.70.20">
    <property type="match status" value="1"/>
</dbReference>
<dbReference type="GO" id="GO:0005886">
    <property type="term" value="C:plasma membrane"/>
    <property type="evidence" value="ECO:0007669"/>
    <property type="project" value="UniProtKB-SubCell"/>
</dbReference>
<keyword evidence="6 8" id="KW-0408">Iron</keyword>
<evidence type="ECO:0000313" key="10">
    <source>
        <dbReference type="EMBL" id="HJG31043.1"/>
    </source>
</evidence>
<organism evidence="10 12">
    <name type="scientific">Collinsella ihumii</name>
    <dbReference type="NCBI Taxonomy" id="1720204"/>
    <lineage>
        <taxon>Bacteria</taxon>
        <taxon>Bacillati</taxon>
        <taxon>Actinomycetota</taxon>
        <taxon>Coriobacteriia</taxon>
        <taxon>Coriobacteriales</taxon>
        <taxon>Coriobacteriaceae</taxon>
        <taxon>Collinsella</taxon>
    </lineage>
</organism>
<reference evidence="11" key="3">
    <citation type="submission" date="2023-06" db="EMBL/GenBank/DDBJ databases">
        <authorList>
            <person name="Zeman M."/>
            <person name="Kubasova T."/>
            <person name="Jahodarova E."/>
            <person name="Nykrynova M."/>
            <person name="Rychlik I."/>
        </authorList>
    </citation>
    <scope>NUCLEOTIDE SEQUENCE</scope>
    <source>
        <strain evidence="11">15_COKtk</strain>
    </source>
</reference>
<dbReference type="InterPro" id="IPR017896">
    <property type="entry name" value="4Fe4S_Fe-S-bd"/>
</dbReference>
<comment type="subcellular location">
    <subcellularLocation>
        <location evidence="8">Cell membrane</location>
        <topology evidence="8">Peripheral membrane protein</topology>
    </subcellularLocation>
</comment>
<dbReference type="SUPFAM" id="SSF142019">
    <property type="entry name" value="Nqo1 FMN-binding domain-like"/>
    <property type="match status" value="1"/>
</dbReference>
<evidence type="ECO:0000256" key="7">
    <source>
        <dbReference type="ARBA" id="ARBA00023014"/>
    </source>
</evidence>
<evidence type="ECO:0000256" key="4">
    <source>
        <dbReference type="ARBA" id="ARBA00022737"/>
    </source>
</evidence>
<dbReference type="InterPro" id="IPR019554">
    <property type="entry name" value="Soluble_ligand-bd"/>
</dbReference>
<dbReference type="PANTHER" id="PTHR43034:SF2">
    <property type="entry name" value="ION-TRANSLOCATING OXIDOREDUCTASE COMPLEX SUBUNIT C"/>
    <property type="match status" value="1"/>
</dbReference>